<dbReference type="Pfam" id="PF00107">
    <property type="entry name" value="ADH_zinc_N"/>
    <property type="match status" value="1"/>
</dbReference>
<evidence type="ECO:0000256" key="1">
    <source>
        <dbReference type="ARBA" id="ARBA00001947"/>
    </source>
</evidence>
<feature type="domain" description="Alcohol dehydrogenase-like N-terminal" evidence="7">
    <location>
        <begin position="36"/>
        <end position="150"/>
    </location>
</feature>
<comment type="cofactor">
    <cofactor evidence="1">
        <name>Zn(2+)</name>
        <dbReference type="ChEBI" id="CHEBI:29105"/>
    </cofactor>
</comment>
<dbReference type="Pfam" id="PF08240">
    <property type="entry name" value="ADH_N"/>
    <property type="match status" value="1"/>
</dbReference>
<comment type="caution">
    <text evidence="8">The sequence shown here is derived from an EMBL/GenBank/DDBJ whole genome shotgun (WGS) entry which is preliminary data.</text>
</comment>
<proteinExistence type="inferred from homology"/>
<dbReference type="CDD" id="cd05188">
    <property type="entry name" value="MDR"/>
    <property type="match status" value="1"/>
</dbReference>
<evidence type="ECO:0000256" key="3">
    <source>
        <dbReference type="ARBA" id="ARBA00022723"/>
    </source>
</evidence>
<protein>
    <recommendedName>
        <fullName evidence="10">Alcohol dehydrogenase</fullName>
    </recommendedName>
</protein>
<evidence type="ECO:0000256" key="2">
    <source>
        <dbReference type="ARBA" id="ARBA00008072"/>
    </source>
</evidence>
<comment type="similarity">
    <text evidence="2">Belongs to the zinc-containing alcohol dehydrogenase family.</text>
</comment>
<dbReference type="SUPFAM" id="SSF51735">
    <property type="entry name" value="NAD(P)-binding Rossmann-fold domains"/>
    <property type="match status" value="1"/>
</dbReference>
<evidence type="ECO:0000313" key="8">
    <source>
        <dbReference type="EMBL" id="KAL2844519.1"/>
    </source>
</evidence>
<organism evidence="8 9">
    <name type="scientific">Aspergillus pseudoustus</name>
    <dbReference type="NCBI Taxonomy" id="1810923"/>
    <lineage>
        <taxon>Eukaryota</taxon>
        <taxon>Fungi</taxon>
        <taxon>Dikarya</taxon>
        <taxon>Ascomycota</taxon>
        <taxon>Pezizomycotina</taxon>
        <taxon>Eurotiomycetes</taxon>
        <taxon>Eurotiomycetidae</taxon>
        <taxon>Eurotiales</taxon>
        <taxon>Aspergillaceae</taxon>
        <taxon>Aspergillus</taxon>
        <taxon>Aspergillus subgen. Nidulantes</taxon>
    </lineage>
</organism>
<dbReference type="InterPro" id="IPR013154">
    <property type="entry name" value="ADH-like_N"/>
</dbReference>
<keyword evidence="9" id="KW-1185">Reference proteome</keyword>
<dbReference type="InterPro" id="IPR013149">
    <property type="entry name" value="ADH-like_C"/>
</dbReference>
<dbReference type="PANTHER" id="PTHR43350:SF17">
    <property type="entry name" value="NAD-DEPENDENT ALCOHOL DEHYDROGENASE"/>
    <property type="match status" value="1"/>
</dbReference>
<evidence type="ECO:0000256" key="5">
    <source>
        <dbReference type="ARBA" id="ARBA00023002"/>
    </source>
</evidence>
<dbReference type="Gene3D" id="3.40.50.720">
    <property type="entry name" value="NAD(P)-binding Rossmann-like Domain"/>
    <property type="match status" value="1"/>
</dbReference>
<name>A0ABR4JX05_9EURO</name>
<dbReference type="Gene3D" id="3.90.180.10">
    <property type="entry name" value="Medium-chain alcohol dehydrogenases, catalytic domain"/>
    <property type="match status" value="1"/>
</dbReference>
<evidence type="ECO:0000256" key="4">
    <source>
        <dbReference type="ARBA" id="ARBA00022833"/>
    </source>
</evidence>
<reference evidence="8 9" key="1">
    <citation type="submission" date="2024-07" db="EMBL/GenBank/DDBJ databases">
        <title>Section-level genome sequencing and comparative genomics of Aspergillus sections Usti and Cavernicolus.</title>
        <authorList>
            <consortium name="Lawrence Berkeley National Laboratory"/>
            <person name="Nybo J.L."/>
            <person name="Vesth T.C."/>
            <person name="Theobald S."/>
            <person name="Frisvad J.C."/>
            <person name="Larsen T.O."/>
            <person name="Kjaerboelling I."/>
            <person name="Rothschild-Mancinelli K."/>
            <person name="Lyhne E.K."/>
            <person name="Kogle M.E."/>
            <person name="Barry K."/>
            <person name="Clum A."/>
            <person name="Na H."/>
            <person name="Ledsgaard L."/>
            <person name="Lin J."/>
            <person name="Lipzen A."/>
            <person name="Kuo A."/>
            <person name="Riley R."/>
            <person name="Mondo S."/>
            <person name="Labutti K."/>
            <person name="Haridas S."/>
            <person name="Pangalinan J."/>
            <person name="Salamov A.A."/>
            <person name="Simmons B.A."/>
            <person name="Magnuson J.K."/>
            <person name="Chen J."/>
            <person name="Drula E."/>
            <person name="Henrissat B."/>
            <person name="Wiebenga A."/>
            <person name="Lubbers R.J."/>
            <person name="Gomes A.C."/>
            <person name="Makela M.R."/>
            <person name="Stajich J."/>
            <person name="Grigoriev I.V."/>
            <person name="Mortensen U.H."/>
            <person name="De Vries R.P."/>
            <person name="Baker S.E."/>
            <person name="Andersen M.R."/>
        </authorList>
    </citation>
    <scope>NUCLEOTIDE SEQUENCE [LARGE SCALE GENOMIC DNA]</scope>
    <source>
        <strain evidence="8 9">CBS 123904</strain>
    </source>
</reference>
<keyword evidence="5" id="KW-0560">Oxidoreductase</keyword>
<dbReference type="EMBL" id="JBFXLU010000080">
    <property type="protein sequence ID" value="KAL2844519.1"/>
    <property type="molecule type" value="Genomic_DNA"/>
</dbReference>
<evidence type="ECO:0000313" key="9">
    <source>
        <dbReference type="Proteomes" id="UP001610446"/>
    </source>
</evidence>
<keyword evidence="4" id="KW-0862">Zinc</keyword>
<keyword evidence="3" id="KW-0479">Metal-binding</keyword>
<feature type="domain" description="Alcohol dehydrogenase-like C-terminal" evidence="6">
    <location>
        <begin position="200"/>
        <end position="335"/>
    </location>
</feature>
<evidence type="ECO:0000259" key="6">
    <source>
        <dbReference type="Pfam" id="PF00107"/>
    </source>
</evidence>
<dbReference type="SUPFAM" id="SSF50129">
    <property type="entry name" value="GroES-like"/>
    <property type="match status" value="1"/>
</dbReference>
<accession>A0ABR4JX05</accession>
<evidence type="ECO:0008006" key="10">
    <source>
        <dbReference type="Google" id="ProtNLM"/>
    </source>
</evidence>
<dbReference type="Proteomes" id="UP001610446">
    <property type="component" value="Unassembled WGS sequence"/>
</dbReference>
<gene>
    <name evidence="8" type="ORF">BJY01DRAFT_214942</name>
</gene>
<sequence length="377" mass="40504">MASTTPTHHRCLVFTSVSKDLTGCSLQTLPTPRLEPGSALIRILAAPVLSYQRDIYDGARAYPLPAPLVGGFSAIGRVVDVGSDAVRLKPGDLVYADSVICGRDDADAVILLGISDGFNPRAQKLMRDVWHDGPFAEFARFPLENVFPLDEGRLCRRPLGCYGILDLAYMAYLLVPFGGLRDIGLQVGETVVVAPATGGFGGAGVQVAVAMGARVIAMGRNEEELARVKAHVANGTPGAIIETVKMSGEEETDLKALQAFGTIDAVLDLSPSAASKSPHLNSAIRALRRKGRVSLMGGFMDGPVPSFELIAKDITVKGKFMYEREDIIQFVKMLETGRFPYGERFVDVKSFALDEWRAALDMAAEYTGIGRSVVITP</sequence>
<dbReference type="InterPro" id="IPR036291">
    <property type="entry name" value="NAD(P)-bd_dom_sf"/>
</dbReference>
<evidence type="ECO:0000259" key="7">
    <source>
        <dbReference type="Pfam" id="PF08240"/>
    </source>
</evidence>
<dbReference type="InterPro" id="IPR011032">
    <property type="entry name" value="GroES-like_sf"/>
</dbReference>
<dbReference type="PANTHER" id="PTHR43350">
    <property type="entry name" value="NAD-DEPENDENT ALCOHOL DEHYDROGENASE"/>
    <property type="match status" value="1"/>
</dbReference>